<dbReference type="EMBL" id="CP022132">
    <property type="protein sequence ID" value="ASG68526.1"/>
    <property type="molecule type" value="Genomic_DNA"/>
</dbReference>
<evidence type="ECO:0000313" key="2">
    <source>
        <dbReference type="Proteomes" id="UP000249910"/>
    </source>
</evidence>
<reference evidence="1 2" key="1">
    <citation type="submission" date="2017-06" db="EMBL/GenBank/DDBJ databases">
        <title>Complete genome of Francisella halioticida.</title>
        <authorList>
            <person name="Sjodin A."/>
        </authorList>
    </citation>
    <scope>NUCLEOTIDE SEQUENCE [LARGE SCALE GENOMIC DNA]</scope>
    <source>
        <strain evidence="1 2">DSM 23729</strain>
    </source>
</reference>
<dbReference type="SUPFAM" id="SSF52402">
    <property type="entry name" value="Adenine nucleotide alpha hydrolases-like"/>
    <property type="match status" value="1"/>
</dbReference>
<gene>
    <name evidence="1" type="ORF">CDV26_09100</name>
</gene>
<name>A0ABM6M149_9GAMM</name>
<accession>A0ABM6M149</accession>
<dbReference type="RefSeq" id="WP_088773006.1">
    <property type="nucleotide sequence ID" value="NZ_AP023082.1"/>
</dbReference>
<dbReference type="NCBIfam" id="TIGR03573">
    <property type="entry name" value="WbuX"/>
    <property type="match status" value="1"/>
</dbReference>
<proteinExistence type="predicted"/>
<protein>
    <submittedName>
        <fullName evidence="1">Legionaminic acid biosynthesis protein PtmG</fullName>
    </submittedName>
</protein>
<keyword evidence="2" id="KW-1185">Reference proteome</keyword>
<evidence type="ECO:0000313" key="1">
    <source>
        <dbReference type="EMBL" id="ASG68526.1"/>
    </source>
</evidence>
<organism evidence="1 2">
    <name type="scientific">Francisella halioticida</name>
    <dbReference type="NCBI Taxonomy" id="549298"/>
    <lineage>
        <taxon>Bacteria</taxon>
        <taxon>Pseudomonadati</taxon>
        <taxon>Pseudomonadota</taxon>
        <taxon>Gammaproteobacteria</taxon>
        <taxon>Thiotrichales</taxon>
        <taxon>Francisellaceae</taxon>
        <taxon>Francisella</taxon>
    </lineage>
</organism>
<dbReference type="Proteomes" id="UP000249910">
    <property type="component" value="Chromosome"/>
</dbReference>
<sequence length="380" mass="44040">MSKKIFWCTNCLNMSTRPRISFDERGWCNACQWMEEKKNMDWSQRQDELTSLLNKYRSTSGNFDCIVPVSGGKDGSYVAYTLKHKYGMNPLAITVKPALSLDIGDQNLSNFIQSGYNHIHISTNPKVLDRLNKYGFIEKGFPYYGWLIAIMTAVIKTAVNFKIPLIFYGEDGEIEYGGSTESKNKALYDIGYMKRVYLEGGHEKVFNRVKQDGDISEADLAFFQFPEEKDVSEIGLSFTHWSYFEAWDSYRNYVVAKDFCGLVEKDDGNHDTFTNFSQNDQALYALHAYLMYLKFGFGRATQDAGIEIRRGSMTRDQAVNLVRMYDNAYPYDLIDTYLEYYGMTKKEFDLVLEKYVNKDLFEMIDGIWQPKYVVGEEFII</sequence>
<dbReference type="InterPro" id="IPR020022">
    <property type="entry name" value="N-acetyl_sugar_amidoTrfase"/>
</dbReference>